<keyword evidence="1" id="KW-1133">Transmembrane helix</keyword>
<feature type="transmembrane region" description="Helical" evidence="1">
    <location>
        <begin position="34"/>
        <end position="53"/>
    </location>
</feature>
<accession>A0ABQ4QQF6</accession>
<evidence type="ECO:0000313" key="3">
    <source>
        <dbReference type="Proteomes" id="UP001055117"/>
    </source>
</evidence>
<keyword evidence="3" id="KW-1185">Reference proteome</keyword>
<sequence length="187" mass="19406">MPDSNRTPDAKTSGAPKKALDAKGIVDALVKARGGALAGAALGGLALIGGLAYRSLRGGKADATETAAFQDVPEDEARLMLRAMVAATVADGVVDAAERRRLDEAVAAAGIDRDGRAWLERELGNPAEIDEIADAVDDAEAAARIYAAAALAIDLDTMQERQFLKMLAEALDVPPEAAARVERELSA</sequence>
<dbReference type="Pfam" id="PF04391">
    <property type="entry name" value="DUF533"/>
    <property type="match status" value="1"/>
</dbReference>
<keyword evidence="1" id="KW-0472">Membrane</keyword>
<dbReference type="Proteomes" id="UP001055117">
    <property type="component" value="Unassembled WGS sequence"/>
</dbReference>
<dbReference type="SUPFAM" id="SSF158682">
    <property type="entry name" value="TerB-like"/>
    <property type="match status" value="1"/>
</dbReference>
<evidence type="ECO:0000256" key="1">
    <source>
        <dbReference type="SAM" id="Phobius"/>
    </source>
</evidence>
<keyword evidence="1" id="KW-0812">Transmembrane</keyword>
<organism evidence="2 3">
    <name type="scientific">Methylobacterium cerastii</name>
    <dbReference type="NCBI Taxonomy" id="932741"/>
    <lineage>
        <taxon>Bacteria</taxon>
        <taxon>Pseudomonadati</taxon>
        <taxon>Pseudomonadota</taxon>
        <taxon>Alphaproteobacteria</taxon>
        <taxon>Hyphomicrobiales</taxon>
        <taxon>Methylobacteriaceae</taxon>
        <taxon>Methylobacterium</taxon>
    </lineage>
</organism>
<dbReference type="InterPro" id="IPR007486">
    <property type="entry name" value="YebE"/>
</dbReference>
<name>A0ABQ4QQF6_9HYPH</name>
<dbReference type="InterPro" id="IPR029024">
    <property type="entry name" value="TerB-like"/>
</dbReference>
<dbReference type="EMBL" id="BPQG01000116">
    <property type="protein sequence ID" value="GJD47135.1"/>
    <property type="molecule type" value="Genomic_DNA"/>
</dbReference>
<comment type="caution">
    <text evidence="2">The sequence shown here is derived from an EMBL/GenBank/DDBJ whole genome shotgun (WGS) entry which is preliminary data.</text>
</comment>
<dbReference type="RefSeq" id="WP_147828881.1">
    <property type="nucleotide sequence ID" value="NZ_BPQG01000116.1"/>
</dbReference>
<protein>
    <submittedName>
        <fullName evidence="2">Inner membrane protein YebE</fullName>
    </submittedName>
</protein>
<evidence type="ECO:0000313" key="2">
    <source>
        <dbReference type="EMBL" id="GJD47135.1"/>
    </source>
</evidence>
<reference evidence="2 3" key="1">
    <citation type="journal article" date="2021" name="Front. Microbiol.">
        <title>Comprehensive Comparative Genomics and Phenotyping of Methylobacterium Species.</title>
        <authorList>
            <person name="Alessa O."/>
            <person name="Ogura Y."/>
            <person name="Fujitani Y."/>
            <person name="Takami H."/>
            <person name="Hayashi T."/>
            <person name="Sahin N."/>
            <person name="Tani A."/>
        </authorList>
    </citation>
    <scope>NUCLEOTIDE SEQUENCE [LARGE SCALE GENOMIC DNA]</scope>
    <source>
        <strain evidence="2 3">DSM 23679</strain>
    </source>
</reference>
<dbReference type="Gene3D" id="1.10.3680.10">
    <property type="entry name" value="TerB-like"/>
    <property type="match status" value="1"/>
</dbReference>
<gene>
    <name evidence="2" type="primary">yebE</name>
    <name evidence="2" type="ORF">AFCDBAGC_5021</name>
</gene>
<proteinExistence type="predicted"/>